<comment type="caution">
    <text evidence="3">The sequence shown here is derived from an EMBL/GenBank/DDBJ whole genome shotgun (WGS) entry which is preliminary data.</text>
</comment>
<protein>
    <submittedName>
        <fullName evidence="3">General stress protein 13</fullName>
    </submittedName>
</protein>
<dbReference type="InterPro" id="IPR003029">
    <property type="entry name" value="S1_domain"/>
</dbReference>
<organism evidence="3 4">
    <name type="scientific">Rossellomorea vietnamensis</name>
    <dbReference type="NCBI Taxonomy" id="218284"/>
    <lineage>
        <taxon>Bacteria</taxon>
        <taxon>Bacillati</taxon>
        <taxon>Bacillota</taxon>
        <taxon>Bacilli</taxon>
        <taxon>Bacillales</taxon>
        <taxon>Bacillaceae</taxon>
        <taxon>Rossellomorea</taxon>
    </lineage>
</organism>
<dbReference type="InterPro" id="IPR012340">
    <property type="entry name" value="NA-bd_OB-fold"/>
</dbReference>
<dbReference type="FunFam" id="2.40.50.140:FF:000059">
    <property type="entry name" value="S1 RNA binding protein"/>
    <property type="match status" value="1"/>
</dbReference>
<feature type="domain" description="S1 motif" evidence="2">
    <location>
        <begin position="8"/>
        <end position="77"/>
    </location>
</feature>
<dbReference type="GO" id="GO:0003729">
    <property type="term" value="F:mRNA binding"/>
    <property type="evidence" value="ECO:0007669"/>
    <property type="project" value="TreeGrafter"/>
</dbReference>
<dbReference type="NCBIfam" id="NF040579">
    <property type="entry name" value="S1_dom_CvfD"/>
    <property type="match status" value="1"/>
</dbReference>
<dbReference type="Proteomes" id="UP000323317">
    <property type="component" value="Unassembled WGS sequence"/>
</dbReference>
<evidence type="ECO:0000313" key="4">
    <source>
        <dbReference type="Proteomes" id="UP000323317"/>
    </source>
</evidence>
<dbReference type="NCBIfam" id="NF005973">
    <property type="entry name" value="PRK08059.1"/>
    <property type="match status" value="1"/>
</dbReference>
<dbReference type="GO" id="GO:0006412">
    <property type="term" value="P:translation"/>
    <property type="evidence" value="ECO:0007669"/>
    <property type="project" value="TreeGrafter"/>
</dbReference>
<feature type="region of interest" description="Disordered" evidence="1">
    <location>
        <begin position="78"/>
        <end position="118"/>
    </location>
</feature>
<dbReference type="PANTHER" id="PTHR10724">
    <property type="entry name" value="30S RIBOSOMAL PROTEIN S1"/>
    <property type="match status" value="1"/>
</dbReference>
<evidence type="ECO:0000256" key="1">
    <source>
        <dbReference type="SAM" id="MobiDB-lite"/>
    </source>
</evidence>
<evidence type="ECO:0000313" key="3">
    <source>
        <dbReference type="EMBL" id="TYR73842.1"/>
    </source>
</evidence>
<accession>A0A5D4K9L7</accession>
<sequence>MSTKYETGNVVTGKVTGIQPYGAFVALDENTQGLVHISEITHGFVKDVNEHLSVGDEVNVKVLSVDEAAGKISLSIRATEEPPAEEPKAAAAVKKPKRRQGSVKPAPATEAAPTGFNTLKDKLEEWIEQSERQDLIKK</sequence>
<proteinExistence type="predicted"/>
<dbReference type="InterPro" id="IPR050437">
    <property type="entry name" value="Ribos_protein_bS1-like"/>
</dbReference>
<gene>
    <name evidence="3" type="primary">yugI</name>
    <name evidence="3" type="ORF">FZC79_17130</name>
</gene>
<dbReference type="GO" id="GO:0003735">
    <property type="term" value="F:structural constituent of ribosome"/>
    <property type="evidence" value="ECO:0007669"/>
    <property type="project" value="TreeGrafter"/>
</dbReference>
<dbReference type="PROSITE" id="PS50126">
    <property type="entry name" value="S1"/>
    <property type="match status" value="1"/>
</dbReference>
<dbReference type="SMART" id="SM00316">
    <property type="entry name" value="S1"/>
    <property type="match status" value="1"/>
</dbReference>
<dbReference type="AlphaFoldDB" id="A0A5D4K9L7"/>
<dbReference type="SUPFAM" id="SSF50249">
    <property type="entry name" value="Nucleic acid-binding proteins"/>
    <property type="match status" value="1"/>
</dbReference>
<name>A0A5D4K9L7_9BACI</name>
<dbReference type="EMBL" id="VTEH01000015">
    <property type="protein sequence ID" value="TYR73842.1"/>
    <property type="molecule type" value="Genomic_DNA"/>
</dbReference>
<evidence type="ECO:0000259" key="2">
    <source>
        <dbReference type="PROSITE" id="PS50126"/>
    </source>
</evidence>
<dbReference type="Gene3D" id="2.40.50.140">
    <property type="entry name" value="Nucleic acid-binding proteins"/>
    <property type="match status" value="1"/>
</dbReference>
<reference evidence="3 4" key="1">
    <citation type="submission" date="2019-08" db="EMBL/GenBank/DDBJ databases">
        <title>Bacillus genomes from the desert of Cuatro Cienegas, Coahuila.</title>
        <authorList>
            <person name="Olmedo-Alvarez G."/>
        </authorList>
    </citation>
    <scope>NUCLEOTIDE SEQUENCE [LARGE SCALE GENOMIC DNA]</scope>
    <source>
        <strain evidence="3 4">CH40_1T</strain>
    </source>
</reference>
<dbReference type="RefSeq" id="WP_148947999.1">
    <property type="nucleotide sequence ID" value="NZ_VTEH01000015.1"/>
</dbReference>
<dbReference type="Pfam" id="PF00575">
    <property type="entry name" value="S1"/>
    <property type="match status" value="1"/>
</dbReference>